<keyword evidence="1" id="KW-0560">Oxidoreductase</keyword>
<dbReference type="InterPro" id="IPR002938">
    <property type="entry name" value="FAD-bd"/>
</dbReference>
<reference evidence="3 4" key="1">
    <citation type="submission" date="2023-02" db="EMBL/GenBank/DDBJ databases">
        <title>Study of novel species of the Microbacterium genus.</title>
        <authorList>
            <person name="Arroyo-Herrera I."/>
            <person name="Roman-Ponce B."/>
            <person name="Vasquez-Murrieta M.S."/>
        </authorList>
    </citation>
    <scope>NUCLEOTIDE SEQUENCE [LARGE SCALE GENOMIC DNA]</scope>
    <source>
        <strain evidence="3 4">NE1TT3</strain>
    </source>
</reference>
<evidence type="ECO:0000313" key="3">
    <source>
        <dbReference type="EMBL" id="MDD7961197.1"/>
    </source>
</evidence>
<dbReference type="Proteomes" id="UP001218170">
    <property type="component" value="Unassembled WGS sequence"/>
</dbReference>
<accession>A0ABT5SEK5</accession>
<dbReference type="InterPro" id="IPR050631">
    <property type="entry name" value="PheA/TfdB_FAD_monoxygenase"/>
</dbReference>
<comment type="caution">
    <text evidence="3">The sequence shown here is derived from an EMBL/GenBank/DDBJ whole genome shotgun (WGS) entry which is preliminary data.</text>
</comment>
<dbReference type="RefSeq" id="WP_274220995.1">
    <property type="nucleotide sequence ID" value="NZ_JAQZCH010000001.1"/>
</dbReference>
<evidence type="ECO:0000259" key="2">
    <source>
        <dbReference type="Pfam" id="PF01494"/>
    </source>
</evidence>
<dbReference type="EMBL" id="JAQZCI010000001">
    <property type="protein sequence ID" value="MDD7961197.1"/>
    <property type="molecule type" value="Genomic_DNA"/>
</dbReference>
<dbReference type="PANTHER" id="PTHR43476:SF3">
    <property type="entry name" value="FAD-BINDING MONOOXYGENASE"/>
    <property type="match status" value="1"/>
</dbReference>
<sequence>MPEVLVIGAGPVGTTLAAELARRGVDVEIVERRPHAGDGSRAIGLHAPVLAALEAGGATDRILADAVRVSRGEARSDGTLLGVVRFDRLSVRHPYVATLPQARTEAALAVGAPAPRRGTAVTAVRVADADVRVRVTGARGDDELRAPIVVLAAGVGARDLVFRPDAVRRTSYPDRYLMSDADVPERPDAETAVVHLAAAGVLESFPLPDSRRRFVAWDTATAAAGSPDDADLDAPAARLARLRTALRERGEADAAETLTSATGFRVRRVLAPAMRRGRLVVIGDSAHEISPIGGQGMNLGLLDALTLAPLLAEWTRTGVEPATGLARWERDRLRSARTAGRMAAVNMRLGRPVSATTHALRGRTLGTALAATGSLVPHAYAMGLDAAAR</sequence>
<dbReference type="Gene3D" id="3.30.70.2450">
    <property type="match status" value="1"/>
</dbReference>
<evidence type="ECO:0000256" key="1">
    <source>
        <dbReference type="ARBA" id="ARBA00023002"/>
    </source>
</evidence>
<gene>
    <name evidence="3" type="ORF">PUW80_02410</name>
</gene>
<keyword evidence="4" id="KW-1185">Reference proteome</keyword>
<name>A0ABT5SEK5_9MICO</name>
<dbReference type="SUPFAM" id="SSF51905">
    <property type="entry name" value="FAD/NAD(P)-binding domain"/>
    <property type="match status" value="1"/>
</dbReference>
<dbReference type="Gene3D" id="3.50.50.60">
    <property type="entry name" value="FAD/NAD(P)-binding domain"/>
    <property type="match status" value="1"/>
</dbReference>
<proteinExistence type="predicted"/>
<dbReference type="InterPro" id="IPR036188">
    <property type="entry name" value="FAD/NAD-bd_sf"/>
</dbReference>
<feature type="domain" description="FAD-binding" evidence="2">
    <location>
        <begin position="3"/>
        <end position="338"/>
    </location>
</feature>
<protein>
    <submittedName>
        <fullName evidence="3">NAD(P)/FAD-dependent oxidoreductase</fullName>
    </submittedName>
</protein>
<dbReference type="Pfam" id="PF01494">
    <property type="entry name" value="FAD_binding_3"/>
    <property type="match status" value="1"/>
</dbReference>
<organism evidence="3 4">
    <name type="scientific">Microbacterium thalli</name>
    <dbReference type="NCBI Taxonomy" id="3027921"/>
    <lineage>
        <taxon>Bacteria</taxon>
        <taxon>Bacillati</taxon>
        <taxon>Actinomycetota</taxon>
        <taxon>Actinomycetes</taxon>
        <taxon>Micrococcales</taxon>
        <taxon>Microbacteriaceae</taxon>
        <taxon>Microbacterium</taxon>
    </lineage>
</organism>
<dbReference type="PRINTS" id="PR00420">
    <property type="entry name" value="RNGMNOXGNASE"/>
</dbReference>
<evidence type="ECO:0000313" key="4">
    <source>
        <dbReference type="Proteomes" id="UP001218170"/>
    </source>
</evidence>
<dbReference type="PANTHER" id="PTHR43476">
    <property type="entry name" value="3-(3-HYDROXY-PHENYL)PROPIONATE/3-HYDROXYCINNAMIC ACID HYDROXYLASE"/>
    <property type="match status" value="1"/>
</dbReference>